<dbReference type="InterPro" id="IPR050297">
    <property type="entry name" value="LipidA_mod_glycosyltrf_83"/>
</dbReference>
<evidence type="ECO:0000313" key="9">
    <source>
        <dbReference type="EMBL" id="ALE16957.1"/>
    </source>
</evidence>
<dbReference type="Proteomes" id="UP000057938">
    <property type="component" value="Chromosome"/>
</dbReference>
<evidence type="ECO:0000256" key="6">
    <source>
        <dbReference type="ARBA" id="ARBA00022989"/>
    </source>
</evidence>
<evidence type="ECO:0000256" key="1">
    <source>
        <dbReference type="ARBA" id="ARBA00004651"/>
    </source>
</evidence>
<accession>A0A0M5L2T5</accession>
<feature type="transmembrane region" description="Helical" evidence="8">
    <location>
        <begin position="39"/>
        <end position="58"/>
    </location>
</feature>
<gene>
    <name evidence="9" type="ORF">AMC99_01666</name>
</gene>
<name>A0A0M5L2T5_9SPHN</name>
<evidence type="ECO:0000256" key="8">
    <source>
        <dbReference type="SAM" id="Phobius"/>
    </source>
</evidence>
<feature type="transmembrane region" description="Helical" evidence="8">
    <location>
        <begin position="230"/>
        <end position="255"/>
    </location>
</feature>
<evidence type="ECO:0000256" key="5">
    <source>
        <dbReference type="ARBA" id="ARBA00022692"/>
    </source>
</evidence>
<dbReference type="PATRIC" id="fig|361183.4.peg.1638"/>
<reference evidence="9 10" key="1">
    <citation type="submission" date="2015-09" db="EMBL/GenBank/DDBJ databases">
        <title>Complete genome sequence of a benzo[a]pyrene-degrading bacterium Altererythrobacter epoxidivorans CGMCC 1.7731T.</title>
        <authorList>
            <person name="Li Z."/>
            <person name="Cheng H."/>
            <person name="Huo Y."/>
            <person name="Xu X."/>
        </authorList>
    </citation>
    <scope>NUCLEOTIDE SEQUENCE [LARGE SCALE GENOMIC DNA]</scope>
    <source>
        <strain evidence="9 10">CGMCC 1.7731</strain>
    </source>
</reference>
<dbReference type="PANTHER" id="PTHR33908">
    <property type="entry name" value="MANNOSYLTRANSFERASE YKCB-RELATED"/>
    <property type="match status" value="1"/>
</dbReference>
<dbReference type="STRING" id="361183.AMC99_01666"/>
<protein>
    <submittedName>
        <fullName evidence="9">Uncharacterized protein</fullName>
    </submittedName>
</protein>
<keyword evidence="2" id="KW-1003">Cell membrane</keyword>
<evidence type="ECO:0000256" key="4">
    <source>
        <dbReference type="ARBA" id="ARBA00022679"/>
    </source>
</evidence>
<feature type="transmembrane region" description="Helical" evidence="8">
    <location>
        <begin position="110"/>
        <end position="128"/>
    </location>
</feature>
<keyword evidence="3" id="KW-0328">Glycosyltransferase</keyword>
<proteinExistence type="predicted"/>
<dbReference type="KEGG" id="aep:AMC99_01666"/>
<dbReference type="GO" id="GO:0016763">
    <property type="term" value="F:pentosyltransferase activity"/>
    <property type="evidence" value="ECO:0007669"/>
    <property type="project" value="TreeGrafter"/>
</dbReference>
<sequence length="515" mass="57279">MQTDLGSIEFLANRRHHLGMISREPARTTRSRQPAKTELAVLVILALVVLVVRGAWFGDPNADIDEQLYSLIGLEMTRGAIPFVDLWDRKPIGLFAIFALAHAIGGPGPLSYQVLASLFVLAGAWMTYRLSLRLVDRLTGLGAGVLYVFLVSIYGGHSANAEVFFVPMMLWMATLVVEISHPQSVRRACIGMLIGGLALQVKYTVLPQCVFFGIWALWGQYRAGTSLPKLVRLAAVFGFLGILPTGLVAVGFALIGHFDEFFFANFVSFFDRIPSKAGRFRHDHLLLLLPIFGLLSAAVYAAFRLSPPTDRRTYYFFVLWLVATIATVMLPSTIYLYYFAALAPAVVLCSLPILDGRGAGKVFPLMLALASFGYFLSLPDRYEKARQHIESMDRLASAISPRVNGSSNCLYIFDGPTALYQMSGSCLPTRFIYPDHLNNAFERFSLGIPQIGEVARIIAARPPVIVTADETFTVQNEATRSLVWSTVKRDYEEIAREKLHGRTIRVWARRDRNID</sequence>
<organism evidence="9 10">
    <name type="scientific">Altererythrobacter epoxidivorans</name>
    <dbReference type="NCBI Taxonomy" id="361183"/>
    <lineage>
        <taxon>Bacteria</taxon>
        <taxon>Pseudomonadati</taxon>
        <taxon>Pseudomonadota</taxon>
        <taxon>Alphaproteobacteria</taxon>
        <taxon>Sphingomonadales</taxon>
        <taxon>Erythrobacteraceae</taxon>
        <taxon>Altererythrobacter</taxon>
    </lineage>
</organism>
<comment type="subcellular location">
    <subcellularLocation>
        <location evidence="1">Cell membrane</location>
        <topology evidence="1">Multi-pass membrane protein</topology>
    </subcellularLocation>
</comment>
<dbReference type="GO" id="GO:0005886">
    <property type="term" value="C:plasma membrane"/>
    <property type="evidence" value="ECO:0007669"/>
    <property type="project" value="UniProtKB-SubCell"/>
</dbReference>
<feature type="transmembrane region" description="Helical" evidence="8">
    <location>
        <begin position="285"/>
        <end position="302"/>
    </location>
</feature>
<feature type="transmembrane region" description="Helical" evidence="8">
    <location>
        <begin position="140"/>
        <end position="157"/>
    </location>
</feature>
<feature type="transmembrane region" description="Helical" evidence="8">
    <location>
        <begin position="314"/>
        <end position="330"/>
    </location>
</feature>
<evidence type="ECO:0000256" key="7">
    <source>
        <dbReference type="ARBA" id="ARBA00023136"/>
    </source>
</evidence>
<keyword evidence="6 8" id="KW-1133">Transmembrane helix</keyword>
<dbReference type="GO" id="GO:0009103">
    <property type="term" value="P:lipopolysaccharide biosynthetic process"/>
    <property type="evidence" value="ECO:0007669"/>
    <property type="project" value="UniProtKB-ARBA"/>
</dbReference>
<keyword evidence="4" id="KW-0808">Transferase</keyword>
<evidence type="ECO:0000313" key="10">
    <source>
        <dbReference type="Proteomes" id="UP000057938"/>
    </source>
</evidence>
<keyword evidence="10" id="KW-1185">Reference proteome</keyword>
<evidence type="ECO:0000256" key="3">
    <source>
        <dbReference type="ARBA" id="ARBA00022676"/>
    </source>
</evidence>
<keyword evidence="5 8" id="KW-0812">Transmembrane</keyword>
<dbReference type="PANTHER" id="PTHR33908:SF11">
    <property type="entry name" value="MEMBRANE PROTEIN"/>
    <property type="match status" value="1"/>
</dbReference>
<keyword evidence="7 8" id="KW-0472">Membrane</keyword>
<dbReference type="AlphaFoldDB" id="A0A0M5L2T5"/>
<dbReference type="EMBL" id="CP012669">
    <property type="protein sequence ID" value="ALE16957.1"/>
    <property type="molecule type" value="Genomic_DNA"/>
</dbReference>
<feature type="transmembrane region" description="Helical" evidence="8">
    <location>
        <begin position="192"/>
        <end position="218"/>
    </location>
</feature>
<feature type="transmembrane region" description="Helical" evidence="8">
    <location>
        <begin position="360"/>
        <end position="378"/>
    </location>
</feature>
<evidence type="ECO:0000256" key="2">
    <source>
        <dbReference type="ARBA" id="ARBA00022475"/>
    </source>
</evidence>